<evidence type="ECO:0000256" key="4">
    <source>
        <dbReference type="ARBA" id="ARBA00012086"/>
    </source>
</evidence>
<keyword evidence="7 12" id="KW-0220">Diaminopimelate biosynthesis</keyword>
<reference evidence="16 17" key="1">
    <citation type="journal article" date="2015" name="Genome Announc.">
        <title>Complete genome sequence of Martelella endophytica YC6887, which has antifungal activity associated with a halophyte.</title>
        <authorList>
            <person name="Khan A."/>
            <person name="Khan H."/>
            <person name="Chung E.J."/>
            <person name="Hossain M.T."/>
            <person name="Chung Y.R."/>
        </authorList>
    </citation>
    <scope>NUCLEOTIDE SEQUENCE [LARGE SCALE GENOMIC DNA]</scope>
    <source>
        <strain evidence="16">YC6887</strain>
    </source>
</reference>
<dbReference type="GO" id="GO:0008840">
    <property type="term" value="F:4-hydroxy-tetrahydrodipicolinate synthase activity"/>
    <property type="evidence" value="ECO:0007669"/>
    <property type="project" value="UniProtKB-UniRule"/>
</dbReference>
<keyword evidence="17" id="KW-1185">Reference proteome</keyword>
<keyword evidence="6 12" id="KW-0028">Amino-acid biosynthesis</keyword>
<sequence length="306" mass="32888">MYNKDTYGRVLIPLVTPYGEDQSVDHGKLAALATHLVDNGFADSLILSGTTGEFHTQTFAERVAILETVKKAVGGRVPLIAGVGCTSTIETIALGKEAEKLGFDTVMVVAPYYTKPAQQEIHNHFVNVAEALSDLNIMLYNIPIFTGVNIDPDTVGKLAALDNIVAIKEEAELNPKQMTAFLNATPEDFIVYNGDDTMVLEAFTQGGEKRIGGVVSGASHVVGDYIRKMIDTFLAGNIAEAAAMQRKLYPLLKVMGINGRTNPVCLWKDAIRLTGGDAGLPRLPLTPGTPEEVEAVRKALSDFGIL</sequence>
<dbReference type="PANTHER" id="PTHR12128:SF66">
    <property type="entry name" value="4-HYDROXY-2-OXOGLUTARATE ALDOLASE, MITOCHONDRIAL"/>
    <property type="match status" value="1"/>
</dbReference>
<evidence type="ECO:0000256" key="10">
    <source>
        <dbReference type="ARBA" id="ARBA00023270"/>
    </source>
</evidence>
<dbReference type="STRING" id="1486262.TM49_07680"/>
<evidence type="ECO:0000256" key="7">
    <source>
        <dbReference type="ARBA" id="ARBA00022915"/>
    </source>
</evidence>
<evidence type="ECO:0000256" key="14">
    <source>
        <dbReference type="PIRSR" id="PIRSR001365-1"/>
    </source>
</evidence>
<dbReference type="AlphaFoldDB" id="A0A0D5LP93"/>
<dbReference type="Pfam" id="PF00701">
    <property type="entry name" value="DHDPS"/>
    <property type="match status" value="1"/>
</dbReference>
<feature type="binding site" evidence="12 15">
    <location>
        <position position="51"/>
    </location>
    <ligand>
        <name>pyruvate</name>
        <dbReference type="ChEBI" id="CHEBI:15361"/>
    </ligand>
</feature>
<dbReference type="InterPro" id="IPR020624">
    <property type="entry name" value="Schiff_base-form_aldolases_CS"/>
</dbReference>
<evidence type="ECO:0000256" key="9">
    <source>
        <dbReference type="ARBA" id="ARBA00023239"/>
    </source>
</evidence>
<dbReference type="Gene3D" id="3.20.20.70">
    <property type="entry name" value="Aldolase class I"/>
    <property type="match status" value="1"/>
</dbReference>
<dbReference type="OrthoDB" id="9778880at2"/>
<protein>
    <recommendedName>
        <fullName evidence="4 12">4-hydroxy-tetrahydrodipicolinate synthase</fullName>
        <shortName evidence="12">HTPA synthase</shortName>
        <ecNumber evidence="4 12">4.3.3.7</ecNumber>
    </recommendedName>
</protein>
<dbReference type="RefSeq" id="WP_045680302.1">
    <property type="nucleotide sequence ID" value="NZ_CP010803.1"/>
</dbReference>
<dbReference type="PATRIC" id="fig|1486262.3.peg.1584"/>
<dbReference type="InterPro" id="IPR013785">
    <property type="entry name" value="Aldolase_TIM"/>
</dbReference>
<feature type="binding site" evidence="12 15">
    <location>
        <position position="215"/>
    </location>
    <ligand>
        <name>pyruvate</name>
        <dbReference type="ChEBI" id="CHEBI:15361"/>
    </ligand>
</feature>
<keyword evidence="9 12" id="KW-0456">Lyase</keyword>
<dbReference type="PRINTS" id="PR00146">
    <property type="entry name" value="DHPICSNTHASE"/>
</dbReference>
<evidence type="ECO:0000256" key="13">
    <source>
        <dbReference type="PIRNR" id="PIRNR001365"/>
    </source>
</evidence>
<evidence type="ECO:0000256" key="1">
    <source>
        <dbReference type="ARBA" id="ARBA00003294"/>
    </source>
</evidence>
<dbReference type="InterPro" id="IPR005263">
    <property type="entry name" value="DapA"/>
</dbReference>
<organism evidence="16 17">
    <name type="scientific">Martelella endophytica</name>
    <dbReference type="NCBI Taxonomy" id="1486262"/>
    <lineage>
        <taxon>Bacteria</taxon>
        <taxon>Pseudomonadati</taxon>
        <taxon>Pseudomonadota</taxon>
        <taxon>Alphaproteobacteria</taxon>
        <taxon>Hyphomicrobiales</taxon>
        <taxon>Aurantimonadaceae</taxon>
        <taxon>Martelella</taxon>
    </lineage>
</organism>
<dbReference type="NCBIfam" id="TIGR00674">
    <property type="entry name" value="dapA"/>
    <property type="match status" value="1"/>
</dbReference>
<evidence type="ECO:0000313" key="16">
    <source>
        <dbReference type="EMBL" id="AJY45587.1"/>
    </source>
</evidence>
<evidence type="ECO:0000256" key="8">
    <source>
        <dbReference type="ARBA" id="ARBA00023154"/>
    </source>
</evidence>
<dbReference type="HOGENOM" id="CLU_049343_7_1_5"/>
<evidence type="ECO:0000256" key="15">
    <source>
        <dbReference type="PIRSR" id="PIRSR001365-2"/>
    </source>
</evidence>
<feature type="site" description="Part of a proton relay during catalysis" evidence="12">
    <location>
        <position position="113"/>
    </location>
</feature>
<comment type="function">
    <text evidence="1 12">Catalyzes the condensation of (S)-aspartate-beta-semialdehyde [(S)-ASA] and pyruvate to 4-hydroxy-tetrahydrodipicolinate (HTPA).</text>
</comment>
<evidence type="ECO:0000256" key="5">
    <source>
        <dbReference type="ARBA" id="ARBA00022490"/>
    </source>
</evidence>
<name>A0A0D5LP93_MAREN</name>
<evidence type="ECO:0000313" key="17">
    <source>
        <dbReference type="Proteomes" id="UP000032611"/>
    </source>
</evidence>
<comment type="similarity">
    <text evidence="3 12 13">Belongs to the DapA family.</text>
</comment>
<dbReference type="InterPro" id="IPR002220">
    <property type="entry name" value="DapA-like"/>
</dbReference>
<dbReference type="CDD" id="cd00950">
    <property type="entry name" value="DHDPS"/>
    <property type="match status" value="1"/>
</dbReference>
<feature type="active site" description="Schiff-base intermediate with substrate" evidence="12 14">
    <location>
        <position position="168"/>
    </location>
</feature>
<dbReference type="Proteomes" id="UP000032611">
    <property type="component" value="Chromosome"/>
</dbReference>
<keyword evidence="8 12" id="KW-0457">Lysine biosynthesis</keyword>
<dbReference type="UniPathway" id="UPA00034">
    <property type="reaction ID" value="UER00017"/>
</dbReference>
<dbReference type="GO" id="GO:0019877">
    <property type="term" value="P:diaminopimelate biosynthetic process"/>
    <property type="evidence" value="ECO:0007669"/>
    <property type="project" value="UniProtKB-UniRule"/>
</dbReference>
<comment type="caution">
    <text evidence="12">Was originally thought to be a dihydrodipicolinate synthase (DHDPS), catalyzing the condensation of (S)-aspartate-beta-semialdehyde [(S)-ASA] and pyruvate to dihydrodipicolinate (DHDP). However, it was shown in E.coli that the product of the enzymatic reaction is not dihydrodipicolinate but in fact (4S)-4-hydroxy-2,3,4,5-tetrahydro-(2S)-dipicolinic acid (HTPA), and that the consecutive dehydration reaction leading to DHDP is not spontaneous but catalyzed by DapB.</text>
</comment>
<comment type="subcellular location">
    <subcellularLocation>
        <location evidence="12">Cytoplasm</location>
    </subcellularLocation>
</comment>
<dbReference type="GO" id="GO:0005829">
    <property type="term" value="C:cytosol"/>
    <property type="evidence" value="ECO:0007669"/>
    <property type="project" value="TreeGrafter"/>
</dbReference>
<dbReference type="SMART" id="SM01130">
    <property type="entry name" value="DHDPS"/>
    <property type="match status" value="1"/>
</dbReference>
<dbReference type="PANTHER" id="PTHR12128">
    <property type="entry name" value="DIHYDRODIPICOLINATE SYNTHASE"/>
    <property type="match status" value="1"/>
</dbReference>
<dbReference type="SUPFAM" id="SSF51569">
    <property type="entry name" value="Aldolase"/>
    <property type="match status" value="1"/>
</dbReference>
<comment type="subunit">
    <text evidence="12">Homotetramer; dimer of dimers.</text>
</comment>
<dbReference type="PROSITE" id="PS00665">
    <property type="entry name" value="DHDPS_1"/>
    <property type="match status" value="1"/>
</dbReference>
<dbReference type="KEGG" id="mey:TM49_07680"/>
<feature type="active site" description="Proton donor/acceptor" evidence="12 14">
    <location>
        <position position="140"/>
    </location>
</feature>
<dbReference type="EMBL" id="CP010803">
    <property type="protein sequence ID" value="AJY45587.1"/>
    <property type="molecule type" value="Genomic_DNA"/>
</dbReference>
<feature type="site" description="Part of a proton relay during catalysis" evidence="12">
    <location>
        <position position="50"/>
    </location>
</feature>
<evidence type="ECO:0000256" key="3">
    <source>
        <dbReference type="ARBA" id="ARBA00007592"/>
    </source>
</evidence>
<evidence type="ECO:0000256" key="11">
    <source>
        <dbReference type="ARBA" id="ARBA00047836"/>
    </source>
</evidence>
<proteinExistence type="inferred from homology"/>
<dbReference type="EC" id="4.3.3.7" evidence="4 12"/>
<comment type="pathway">
    <text evidence="2 12">Amino-acid biosynthesis; L-lysine biosynthesis via DAP pathway; (S)-tetrahydrodipicolinate from L-aspartate: step 3/4.</text>
</comment>
<keyword evidence="5 12" id="KW-0963">Cytoplasm</keyword>
<evidence type="ECO:0000256" key="12">
    <source>
        <dbReference type="HAMAP-Rule" id="MF_00418"/>
    </source>
</evidence>
<dbReference type="PIRSF" id="PIRSF001365">
    <property type="entry name" value="DHDPS"/>
    <property type="match status" value="1"/>
</dbReference>
<comment type="catalytic activity">
    <reaction evidence="11 12">
        <text>L-aspartate 4-semialdehyde + pyruvate = (2S,4S)-4-hydroxy-2,3,4,5-tetrahydrodipicolinate + H2O + H(+)</text>
        <dbReference type="Rhea" id="RHEA:34171"/>
        <dbReference type="ChEBI" id="CHEBI:15361"/>
        <dbReference type="ChEBI" id="CHEBI:15377"/>
        <dbReference type="ChEBI" id="CHEBI:15378"/>
        <dbReference type="ChEBI" id="CHEBI:67139"/>
        <dbReference type="ChEBI" id="CHEBI:537519"/>
        <dbReference type="EC" id="4.3.3.7"/>
    </reaction>
</comment>
<gene>
    <name evidence="12" type="primary">dapA</name>
    <name evidence="16" type="ORF">TM49_07680</name>
</gene>
<accession>A0A0D5LP93</accession>
<keyword evidence="10 12" id="KW-0704">Schiff base</keyword>
<dbReference type="HAMAP" id="MF_00418">
    <property type="entry name" value="DapA"/>
    <property type="match status" value="1"/>
</dbReference>
<evidence type="ECO:0000256" key="6">
    <source>
        <dbReference type="ARBA" id="ARBA00022605"/>
    </source>
</evidence>
<dbReference type="GO" id="GO:0009089">
    <property type="term" value="P:lysine biosynthetic process via diaminopimelate"/>
    <property type="evidence" value="ECO:0007669"/>
    <property type="project" value="UniProtKB-UniRule"/>
</dbReference>
<evidence type="ECO:0000256" key="2">
    <source>
        <dbReference type="ARBA" id="ARBA00005120"/>
    </source>
</evidence>